<protein>
    <submittedName>
        <fullName evidence="2">Uma2 family endonuclease</fullName>
    </submittedName>
</protein>
<dbReference type="InterPro" id="IPR012296">
    <property type="entry name" value="Nuclease_put_TT1808"/>
</dbReference>
<dbReference type="InterPro" id="IPR008538">
    <property type="entry name" value="Uma2"/>
</dbReference>
<reference evidence="2 3" key="1">
    <citation type="journal article" date="2021" name="Microorganisms">
        <title>Genome Evolution of Filamentous Cyanobacterium Nostoc Species: From Facultative Symbiosis to Free Living.</title>
        <authorList>
            <person name="Huo D."/>
            <person name="Li H."/>
            <person name="Cai F."/>
            <person name="Guo X."/>
            <person name="Qiao Z."/>
            <person name="Wang W."/>
            <person name="Yu G."/>
            <person name="Li R."/>
        </authorList>
    </citation>
    <scope>NUCLEOTIDE SEQUENCE [LARGE SCALE GENOMIC DNA]</scope>
    <source>
        <strain evidence="2 3">CHAB 5714</strain>
    </source>
</reference>
<dbReference type="Proteomes" id="UP001199525">
    <property type="component" value="Unassembled WGS sequence"/>
</dbReference>
<evidence type="ECO:0000313" key="3">
    <source>
        <dbReference type="Proteomes" id="UP001199525"/>
    </source>
</evidence>
<keyword evidence="2" id="KW-0255">Endonuclease</keyword>
<dbReference type="CDD" id="cd06260">
    <property type="entry name" value="DUF820-like"/>
    <property type="match status" value="1"/>
</dbReference>
<dbReference type="SUPFAM" id="SSF52980">
    <property type="entry name" value="Restriction endonuclease-like"/>
    <property type="match status" value="1"/>
</dbReference>
<dbReference type="PANTHER" id="PTHR34107:SF7">
    <property type="entry name" value="SLR2092 PROTEIN"/>
    <property type="match status" value="1"/>
</dbReference>
<dbReference type="RefSeq" id="WP_229485275.1">
    <property type="nucleotide sequence ID" value="NZ_JAIVFQ010000016.1"/>
</dbReference>
<dbReference type="EMBL" id="JAIVFQ010000016">
    <property type="protein sequence ID" value="MCC5600190.1"/>
    <property type="molecule type" value="Genomic_DNA"/>
</dbReference>
<dbReference type="InterPro" id="IPR011335">
    <property type="entry name" value="Restrct_endonuc-II-like"/>
</dbReference>
<dbReference type="Gene3D" id="3.90.1570.10">
    <property type="entry name" value="tt1808, chain A"/>
    <property type="match status" value="1"/>
</dbReference>
<dbReference type="GO" id="GO:0004519">
    <property type="term" value="F:endonuclease activity"/>
    <property type="evidence" value="ECO:0007669"/>
    <property type="project" value="UniProtKB-KW"/>
</dbReference>
<gene>
    <name evidence="2" type="ORF">LC586_13370</name>
</gene>
<proteinExistence type="predicted"/>
<feature type="domain" description="Putative restriction endonuclease" evidence="1">
    <location>
        <begin position="25"/>
        <end position="195"/>
    </location>
</feature>
<accession>A0ABS8I7N3</accession>
<name>A0ABS8I7N3_9NOSO</name>
<keyword evidence="2" id="KW-0378">Hydrolase</keyword>
<dbReference type="PANTHER" id="PTHR34107">
    <property type="entry name" value="SLL0198 PROTEIN-RELATED"/>
    <property type="match status" value="1"/>
</dbReference>
<sequence length="200" mass="22662">MTQANLSQTLAVNIPPTLTLTVTHDQFVQLALANRDLQLERTATGELIVMPPTGSDTGKRNFDIAGQLWLWNRQTKLGVAFDSSTGFYLPNGSDRSPDAAWIRQERWDALTLEQQEIFAPICPDFVLELRSKNDSIEKLRAKMREYIENGACLGWLIDRKNQKVEIYRQSRDVEVLNKPANLSGEDILPGFVLDLTEVWS</sequence>
<evidence type="ECO:0000313" key="2">
    <source>
        <dbReference type="EMBL" id="MCC5600190.1"/>
    </source>
</evidence>
<comment type="caution">
    <text evidence="2">The sequence shown here is derived from an EMBL/GenBank/DDBJ whole genome shotgun (WGS) entry which is preliminary data.</text>
</comment>
<keyword evidence="2" id="KW-0540">Nuclease</keyword>
<evidence type="ECO:0000259" key="1">
    <source>
        <dbReference type="Pfam" id="PF05685"/>
    </source>
</evidence>
<organism evidence="2 3">
    <name type="scientific">Nostoc favosum CHAB5714</name>
    <dbReference type="NCBI Taxonomy" id="2780399"/>
    <lineage>
        <taxon>Bacteria</taxon>
        <taxon>Bacillati</taxon>
        <taxon>Cyanobacteriota</taxon>
        <taxon>Cyanophyceae</taxon>
        <taxon>Nostocales</taxon>
        <taxon>Nostocaceae</taxon>
        <taxon>Nostoc</taxon>
        <taxon>Nostoc favosum</taxon>
    </lineage>
</organism>
<keyword evidence="3" id="KW-1185">Reference proteome</keyword>
<dbReference type="Pfam" id="PF05685">
    <property type="entry name" value="Uma2"/>
    <property type="match status" value="1"/>
</dbReference>